<dbReference type="RefSeq" id="XP_024775282.1">
    <property type="nucleotide sequence ID" value="XM_024917194.1"/>
</dbReference>
<dbReference type="GeneID" id="36625763"/>
<gene>
    <name evidence="1" type="ORF">M431DRAFT_494044</name>
</gene>
<accession>A0A2T4AET0</accession>
<sequence>MSDKIKGRLHVFPKIIDGRFLIHSVWTFTKDIGNVSRQSIGQFRICQHQIWDPSGYSNSTLLNIQAYAFRLGREVHHSCDFCETDFSIQASSEVTVVRVWQNLGSEVTYSKNQSWHWQADFCRRDLVHSKHGRIRELYGQDTV</sequence>
<dbReference type="EMBL" id="KZ679679">
    <property type="protein sequence ID" value="PTB55605.1"/>
    <property type="molecule type" value="Genomic_DNA"/>
</dbReference>
<organism evidence="1 2">
    <name type="scientific">Trichoderma harzianum CBS 226.95</name>
    <dbReference type="NCBI Taxonomy" id="983964"/>
    <lineage>
        <taxon>Eukaryota</taxon>
        <taxon>Fungi</taxon>
        <taxon>Dikarya</taxon>
        <taxon>Ascomycota</taxon>
        <taxon>Pezizomycotina</taxon>
        <taxon>Sordariomycetes</taxon>
        <taxon>Hypocreomycetidae</taxon>
        <taxon>Hypocreales</taxon>
        <taxon>Hypocreaceae</taxon>
        <taxon>Trichoderma</taxon>
    </lineage>
</organism>
<proteinExistence type="predicted"/>
<protein>
    <submittedName>
        <fullName evidence="1">Uncharacterized protein</fullName>
    </submittedName>
</protein>
<name>A0A2T4AET0_TRIHA</name>
<dbReference type="Proteomes" id="UP000241690">
    <property type="component" value="Unassembled WGS sequence"/>
</dbReference>
<evidence type="ECO:0000313" key="1">
    <source>
        <dbReference type="EMBL" id="PTB55605.1"/>
    </source>
</evidence>
<reference evidence="1 2" key="1">
    <citation type="submission" date="2016-07" db="EMBL/GenBank/DDBJ databases">
        <title>Multiple horizontal gene transfer events from other fungi enriched the ability of initially mycotrophic Trichoderma (Ascomycota) to feed on dead plant biomass.</title>
        <authorList>
            <consortium name="DOE Joint Genome Institute"/>
            <person name="Aerts A."/>
            <person name="Atanasova L."/>
            <person name="Chenthamara K."/>
            <person name="Zhang J."/>
            <person name="Grujic M."/>
            <person name="Henrissat B."/>
            <person name="Kuo A."/>
            <person name="Salamov A."/>
            <person name="Lipzen A."/>
            <person name="Labutti K."/>
            <person name="Barry K."/>
            <person name="Miao Y."/>
            <person name="Rahimi M.J."/>
            <person name="Shen Q."/>
            <person name="Grigoriev I.V."/>
            <person name="Kubicek C.P."/>
            <person name="Druzhinina I.S."/>
        </authorList>
    </citation>
    <scope>NUCLEOTIDE SEQUENCE [LARGE SCALE GENOMIC DNA]</scope>
    <source>
        <strain evidence="1 2">CBS 226.95</strain>
    </source>
</reference>
<dbReference type="AlphaFoldDB" id="A0A2T4AET0"/>
<keyword evidence="2" id="KW-1185">Reference proteome</keyword>
<evidence type="ECO:0000313" key="2">
    <source>
        <dbReference type="Proteomes" id="UP000241690"/>
    </source>
</evidence>